<keyword evidence="2" id="KW-0805">Transcription regulation</keyword>
<organism evidence="4 5">
    <name type="scientific">Eleusine coracana subsp. coracana</name>
    <dbReference type="NCBI Taxonomy" id="191504"/>
    <lineage>
        <taxon>Eukaryota</taxon>
        <taxon>Viridiplantae</taxon>
        <taxon>Streptophyta</taxon>
        <taxon>Embryophyta</taxon>
        <taxon>Tracheophyta</taxon>
        <taxon>Spermatophyta</taxon>
        <taxon>Magnoliopsida</taxon>
        <taxon>Liliopsida</taxon>
        <taxon>Poales</taxon>
        <taxon>Poaceae</taxon>
        <taxon>PACMAD clade</taxon>
        <taxon>Chloridoideae</taxon>
        <taxon>Cynodonteae</taxon>
        <taxon>Eleusininae</taxon>
        <taxon>Eleusine</taxon>
    </lineage>
</organism>
<keyword evidence="5" id="KW-1185">Reference proteome</keyword>
<evidence type="ECO:0000256" key="2">
    <source>
        <dbReference type="ARBA" id="ARBA00022472"/>
    </source>
</evidence>
<dbReference type="GO" id="GO:0003676">
    <property type="term" value="F:nucleic acid binding"/>
    <property type="evidence" value="ECO:0007669"/>
    <property type="project" value="InterPro"/>
</dbReference>
<comment type="similarity">
    <text evidence="1">Belongs to the mTERF family.</text>
</comment>
<dbReference type="PANTHER" id="PTHR13068:SF136">
    <property type="entry name" value="OS06G0224400 PROTEIN"/>
    <property type="match status" value="1"/>
</dbReference>
<reference evidence="4" key="2">
    <citation type="submission" date="2021-12" db="EMBL/GenBank/DDBJ databases">
        <title>Resequencing data analysis of finger millet.</title>
        <authorList>
            <person name="Hatakeyama M."/>
            <person name="Aluri S."/>
            <person name="Balachadran M.T."/>
            <person name="Sivarajan S.R."/>
            <person name="Poveda L."/>
            <person name="Shimizu-Inatsugi R."/>
            <person name="Schlapbach R."/>
            <person name="Sreeman S.M."/>
            <person name="Shimizu K.K."/>
        </authorList>
    </citation>
    <scope>NUCLEOTIDE SEQUENCE</scope>
</reference>
<dbReference type="GO" id="GO:0006353">
    <property type="term" value="P:DNA-templated transcription termination"/>
    <property type="evidence" value="ECO:0007669"/>
    <property type="project" value="UniProtKB-KW"/>
</dbReference>
<evidence type="ECO:0000256" key="3">
    <source>
        <dbReference type="ARBA" id="ARBA00022946"/>
    </source>
</evidence>
<comment type="caution">
    <text evidence="4">The sequence shown here is derived from an EMBL/GenBank/DDBJ whole genome shotgun (WGS) entry which is preliminary data.</text>
</comment>
<dbReference type="PANTHER" id="PTHR13068">
    <property type="entry name" value="CGI-12 PROTEIN-RELATED"/>
    <property type="match status" value="1"/>
</dbReference>
<protein>
    <submittedName>
        <fullName evidence="4">Uncharacterized protein</fullName>
    </submittedName>
</protein>
<dbReference type="AlphaFoldDB" id="A0AAV5F2Y7"/>
<dbReference type="EMBL" id="BQKI01000081">
    <property type="protein sequence ID" value="GJN29238.1"/>
    <property type="molecule type" value="Genomic_DNA"/>
</dbReference>
<evidence type="ECO:0000256" key="1">
    <source>
        <dbReference type="ARBA" id="ARBA00007692"/>
    </source>
</evidence>
<proteinExistence type="inferred from homology"/>
<dbReference type="SMART" id="SM00733">
    <property type="entry name" value="Mterf"/>
    <property type="match status" value="4"/>
</dbReference>
<name>A0AAV5F2Y7_ELECO</name>
<evidence type="ECO:0000313" key="5">
    <source>
        <dbReference type="Proteomes" id="UP001054889"/>
    </source>
</evidence>
<keyword evidence="2" id="KW-0804">Transcription</keyword>
<keyword evidence="2" id="KW-0806">Transcription termination</keyword>
<dbReference type="Gene3D" id="1.25.70.10">
    <property type="entry name" value="Transcription termination factor 3, mitochondrial"/>
    <property type="match status" value="1"/>
</dbReference>
<keyword evidence="3" id="KW-0809">Transit peptide</keyword>
<dbReference type="InterPro" id="IPR038538">
    <property type="entry name" value="MTERF_sf"/>
</dbReference>
<dbReference type="FunFam" id="1.25.70.10:FF:000001">
    <property type="entry name" value="Mitochondrial transcription termination factor-like"/>
    <property type="match status" value="1"/>
</dbReference>
<accession>A0AAV5F2Y7</accession>
<gene>
    <name evidence="4" type="primary">gb17440</name>
    <name evidence="4" type="ORF">PR202_gb17440</name>
</gene>
<evidence type="ECO:0000313" key="4">
    <source>
        <dbReference type="EMBL" id="GJN29238.1"/>
    </source>
</evidence>
<dbReference type="Proteomes" id="UP001054889">
    <property type="component" value="Unassembled WGS sequence"/>
</dbReference>
<reference evidence="4" key="1">
    <citation type="journal article" date="2018" name="DNA Res.">
        <title>Multiple hybrid de novo genome assembly of finger millet, an orphan allotetraploid crop.</title>
        <authorList>
            <person name="Hatakeyama M."/>
            <person name="Aluri S."/>
            <person name="Balachadran M.T."/>
            <person name="Sivarajan S.R."/>
            <person name="Patrignani A."/>
            <person name="Gruter S."/>
            <person name="Poveda L."/>
            <person name="Shimizu-Inatsugi R."/>
            <person name="Baeten J."/>
            <person name="Francoijs K.J."/>
            <person name="Nataraja K.N."/>
            <person name="Reddy Y.A.N."/>
            <person name="Phadnis S."/>
            <person name="Ravikumar R.L."/>
            <person name="Schlapbach R."/>
            <person name="Sreeman S.M."/>
            <person name="Shimizu K.K."/>
        </authorList>
    </citation>
    <scope>NUCLEOTIDE SEQUENCE</scope>
</reference>
<dbReference type="Pfam" id="PF02536">
    <property type="entry name" value="mTERF"/>
    <property type="match status" value="1"/>
</dbReference>
<sequence>MIHLGKRVLSLLFHSPPRGPAPHIPLFSLHRLSSTTKPVAATASPFAAEDYLVANCGLSRAQAVKASKKISHLKSPSRPDAVLAFLAGLGFSTAEVATVVAGDPCFLCSDVKTNLGPRIVELSDLGLSRAEIARFVLISQSSFRRSTLRPKLEFWLSVFGSLEGLLQVLKVNNSLLNVDLETVAKPNMEFLQRCGISAADFPYKYMSRMLTRSPKHLEEALERVDEFGISRSSWVFPHALALFAILSREKLTRNLRMLEKFGWSKDDVALAISRTPQLLGLTEEKFRKNFEFLVGEVGLEIPYIARRPVLMLCSLEHRLLPRHCLINFLKARGLLNAKCGFYFIAVMGNEKFLQKFVSPYEESVQGLTAAFASSCNGKPSGSSFAGLLRK</sequence>
<dbReference type="InterPro" id="IPR003690">
    <property type="entry name" value="MTERF"/>
</dbReference>